<dbReference type="GO" id="GO:0005813">
    <property type="term" value="C:centrosome"/>
    <property type="evidence" value="ECO:0007669"/>
    <property type="project" value="UniProtKB-SubCell"/>
</dbReference>
<dbReference type="SMART" id="SM00553">
    <property type="entry name" value="SEP"/>
    <property type="match status" value="1"/>
</dbReference>
<dbReference type="Pfam" id="PF08059">
    <property type="entry name" value="SEP"/>
    <property type="match status" value="1"/>
</dbReference>
<dbReference type="GO" id="GO:0007030">
    <property type="term" value="P:Golgi organization"/>
    <property type="evidence" value="ECO:0007669"/>
    <property type="project" value="TreeGrafter"/>
</dbReference>
<evidence type="ECO:0000313" key="11">
    <source>
        <dbReference type="EMBL" id="KAG8041868.1"/>
    </source>
</evidence>
<feature type="region of interest" description="Disordered" evidence="8">
    <location>
        <begin position="83"/>
        <end position="113"/>
    </location>
</feature>
<accession>A0A8J5VCD7</accession>
<name>A0A8J5VCD7_9HYME</name>
<comment type="subcellular location">
    <subcellularLocation>
        <location evidence="2">Cytoplasm</location>
        <location evidence="2">Cytoskeleton</location>
        <location evidence="2">Microtubule organizing center</location>
        <location evidence="2">Centrosome</location>
    </subcellularLocation>
    <subcellularLocation>
        <location evidence="3">Golgi apparatus</location>
    </subcellularLocation>
    <subcellularLocation>
        <location evidence="1">Nucleus</location>
    </subcellularLocation>
</comment>
<feature type="compositionally biased region" description="Polar residues" evidence="8">
    <location>
        <begin position="140"/>
        <end position="170"/>
    </location>
</feature>
<evidence type="ECO:0000259" key="9">
    <source>
        <dbReference type="PROSITE" id="PS50033"/>
    </source>
</evidence>
<reference evidence="11" key="1">
    <citation type="submission" date="2020-03" db="EMBL/GenBank/DDBJ databases">
        <authorList>
            <person name="Chebbi M.A."/>
            <person name="Drezen J.M."/>
        </authorList>
    </citation>
    <scope>NUCLEOTIDE SEQUENCE</scope>
    <source>
        <tissue evidence="11">Whole body</tissue>
    </source>
</reference>
<evidence type="ECO:0000256" key="4">
    <source>
        <dbReference type="ARBA" id="ARBA00022490"/>
    </source>
</evidence>
<feature type="region of interest" description="Disordered" evidence="8">
    <location>
        <begin position="128"/>
        <end position="170"/>
    </location>
</feature>
<dbReference type="Pfam" id="PF14555">
    <property type="entry name" value="UBA_4"/>
    <property type="match status" value="1"/>
</dbReference>
<evidence type="ECO:0000256" key="8">
    <source>
        <dbReference type="SAM" id="MobiDB-lite"/>
    </source>
</evidence>
<dbReference type="GO" id="GO:0043161">
    <property type="term" value="P:proteasome-mediated ubiquitin-dependent protein catabolic process"/>
    <property type="evidence" value="ECO:0007669"/>
    <property type="project" value="TreeGrafter"/>
</dbReference>
<keyword evidence="4" id="KW-0963">Cytoplasm</keyword>
<dbReference type="CDD" id="cd01770">
    <property type="entry name" value="UBX_UBXN2"/>
    <property type="match status" value="1"/>
</dbReference>
<dbReference type="EMBL" id="JAAOIC020000006">
    <property type="protein sequence ID" value="KAG8041868.1"/>
    <property type="molecule type" value="Genomic_DNA"/>
</dbReference>
<dbReference type="GO" id="GO:0000045">
    <property type="term" value="P:autophagosome assembly"/>
    <property type="evidence" value="ECO:0007669"/>
    <property type="project" value="TreeGrafter"/>
</dbReference>
<dbReference type="PROSITE" id="PS50033">
    <property type="entry name" value="UBX"/>
    <property type="match status" value="1"/>
</dbReference>
<comment type="caution">
    <text evidence="11">The sequence shown here is derived from an EMBL/GenBank/DDBJ whole genome shotgun (WGS) entry which is preliminary data.</text>
</comment>
<evidence type="ECO:0000256" key="5">
    <source>
        <dbReference type="ARBA" id="ARBA00023034"/>
    </source>
</evidence>
<dbReference type="CDD" id="cd14348">
    <property type="entry name" value="UBA_p47"/>
    <property type="match status" value="1"/>
</dbReference>
<dbReference type="InterPro" id="IPR001012">
    <property type="entry name" value="UBX_dom"/>
</dbReference>
<dbReference type="InterPro" id="IPR012989">
    <property type="entry name" value="SEP_domain"/>
</dbReference>
<evidence type="ECO:0000256" key="3">
    <source>
        <dbReference type="ARBA" id="ARBA00004555"/>
    </source>
</evidence>
<dbReference type="GO" id="GO:0005634">
    <property type="term" value="C:nucleus"/>
    <property type="evidence" value="ECO:0007669"/>
    <property type="project" value="UniProtKB-SubCell"/>
</dbReference>
<dbReference type="GO" id="GO:0043130">
    <property type="term" value="F:ubiquitin binding"/>
    <property type="evidence" value="ECO:0007669"/>
    <property type="project" value="TreeGrafter"/>
</dbReference>
<feature type="domain" description="UBX" evidence="9">
    <location>
        <begin position="289"/>
        <end position="366"/>
    </location>
</feature>
<dbReference type="FunFam" id="3.30.420.210:FF:000001">
    <property type="entry name" value="NSFL1 (P97) cofactor (P47)"/>
    <property type="match status" value="1"/>
</dbReference>
<organism evidence="11 12">
    <name type="scientific">Cotesia typhae</name>
    <dbReference type="NCBI Taxonomy" id="2053667"/>
    <lineage>
        <taxon>Eukaryota</taxon>
        <taxon>Metazoa</taxon>
        <taxon>Ecdysozoa</taxon>
        <taxon>Arthropoda</taxon>
        <taxon>Hexapoda</taxon>
        <taxon>Insecta</taxon>
        <taxon>Pterygota</taxon>
        <taxon>Neoptera</taxon>
        <taxon>Endopterygota</taxon>
        <taxon>Hymenoptera</taxon>
        <taxon>Apocrita</taxon>
        <taxon>Ichneumonoidea</taxon>
        <taxon>Braconidae</taxon>
        <taxon>Microgastrinae</taxon>
        <taxon>Cotesia</taxon>
    </lineage>
</organism>
<dbReference type="GO" id="GO:0005794">
    <property type="term" value="C:Golgi apparatus"/>
    <property type="evidence" value="ECO:0007669"/>
    <property type="project" value="UniProtKB-SubCell"/>
</dbReference>
<dbReference type="PANTHER" id="PTHR23333">
    <property type="entry name" value="UBX DOMAIN CONTAINING PROTEIN"/>
    <property type="match status" value="1"/>
</dbReference>
<evidence type="ECO:0000256" key="6">
    <source>
        <dbReference type="ARBA" id="ARBA00023212"/>
    </source>
</evidence>
<keyword evidence="6" id="KW-0206">Cytoskeleton</keyword>
<dbReference type="GO" id="GO:0031468">
    <property type="term" value="P:nuclear membrane reassembly"/>
    <property type="evidence" value="ECO:0007669"/>
    <property type="project" value="TreeGrafter"/>
</dbReference>
<keyword evidence="12" id="KW-1185">Reference proteome</keyword>
<protein>
    <submittedName>
        <fullName evidence="11">Uncharacterized protein</fullName>
    </submittedName>
</protein>
<dbReference type="OrthoDB" id="25887at2759"/>
<dbReference type="SMART" id="SM00166">
    <property type="entry name" value="UBX"/>
    <property type="match status" value="1"/>
</dbReference>
<evidence type="ECO:0000259" key="10">
    <source>
        <dbReference type="PROSITE" id="PS51399"/>
    </source>
</evidence>
<gene>
    <name evidence="11" type="ORF">G9C98_007172</name>
</gene>
<evidence type="ECO:0000256" key="2">
    <source>
        <dbReference type="ARBA" id="ARBA00004300"/>
    </source>
</evidence>
<evidence type="ECO:0000256" key="1">
    <source>
        <dbReference type="ARBA" id="ARBA00004123"/>
    </source>
</evidence>
<sequence>MEEDLISQFMDVTSVDRERAEFYLASSAWQLEVEELIDQSRDLTAARLAQLKTEETQSGAMEPMKPKVIKPKQNSKIRTLASLQNRDSSSDEEGQAFYAGGSAHSGQQILGPNKKKEDIVSDMFKSCQDQSIPADERPQQQRPSTFSGTGYKLGQTSSDTEVIPGASSQRSPDAGVITLKLWREGFTINDGELRSYSDPQNREFMETIKRGEVPMELRQEVLGNEVRLDLEDHHHEEYVPQKPKVKAFAGRGHMLGSPSPATVGMTIPTDTSDQSANESLARSQLNVDSNNPVTTIQIRLADGQNVREQFNLTHTVGDIRRFITTMRPQYAAQNFTLSTAYPTKELTEDDKTIEEAGLKNSAIMQRLK</sequence>
<evidence type="ECO:0000313" key="12">
    <source>
        <dbReference type="Proteomes" id="UP000729913"/>
    </source>
</evidence>
<evidence type="ECO:0000256" key="7">
    <source>
        <dbReference type="ARBA" id="ARBA00023242"/>
    </source>
</evidence>
<keyword evidence="5" id="KW-0333">Golgi apparatus</keyword>
<proteinExistence type="predicted"/>
<dbReference type="GO" id="GO:0061025">
    <property type="term" value="P:membrane fusion"/>
    <property type="evidence" value="ECO:0007669"/>
    <property type="project" value="TreeGrafter"/>
</dbReference>
<dbReference type="GO" id="GO:0005829">
    <property type="term" value="C:cytosol"/>
    <property type="evidence" value="ECO:0007669"/>
    <property type="project" value="TreeGrafter"/>
</dbReference>
<dbReference type="Pfam" id="PF00789">
    <property type="entry name" value="UBX"/>
    <property type="match status" value="1"/>
</dbReference>
<keyword evidence="7" id="KW-0539">Nucleus</keyword>
<dbReference type="Proteomes" id="UP000729913">
    <property type="component" value="Unassembled WGS sequence"/>
</dbReference>
<reference evidence="11" key="2">
    <citation type="submission" date="2021-04" db="EMBL/GenBank/DDBJ databases">
        <title>Genome-wide patterns of bracovirus chromosomal integration into multiple host tissues during parasitism.</title>
        <authorList>
            <person name="Chebbi M.A.C."/>
        </authorList>
    </citation>
    <scope>NUCLEOTIDE SEQUENCE</scope>
    <source>
        <tissue evidence="11">Whole body</tissue>
    </source>
</reference>
<feature type="domain" description="SEP" evidence="10">
    <location>
        <begin position="174"/>
        <end position="239"/>
    </location>
</feature>
<dbReference type="AlphaFoldDB" id="A0A8J5VCD7"/>
<dbReference type="PANTHER" id="PTHR23333:SF20">
    <property type="entry name" value="NSFL1 COFACTOR P47"/>
    <property type="match status" value="1"/>
</dbReference>
<dbReference type="PROSITE" id="PS51399">
    <property type="entry name" value="SEP"/>
    <property type="match status" value="1"/>
</dbReference>